<dbReference type="Gene3D" id="1.10.287.130">
    <property type="match status" value="1"/>
</dbReference>
<comment type="catalytic activity">
    <reaction evidence="1">
        <text>ATP + protein L-histidine = ADP + protein N-phospho-L-histidine.</text>
        <dbReference type="EC" id="2.7.13.3"/>
    </reaction>
</comment>
<dbReference type="InterPro" id="IPR003661">
    <property type="entry name" value="HisK_dim/P_dom"/>
</dbReference>
<gene>
    <name evidence="5" type="ORF">D7X32_19285</name>
</gene>
<dbReference type="SUPFAM" id="SSF47384">
    <property type="entry name" value="Homodimeric domain of signal transducing histidine kinase"/>
    <property type="match status" value="1"/>
</dbReference>
<dbReference type="EMBL" id="RAWE01000066">
    <property type="protein sequence ID" value="RKH01703.1"/>
    <property type="molecule type" value="Genomic_DNA"/>
</dbReference>
<dbReference type="SUPFAM" id="SSF55874">
    <property type="entry name" value="ATPase domain of HSP90 chaperone/DNA topoisomerase II/histidine kinase"/>
    <property type="match status" value="1"/>
</dbReference>
<dbReference type="Pfam" id="PF00512">
    <property type="entry name" value="HisKA"/>
    <property type="match status" value="1"/>
</dbReference>
<dbReference type="PANTHER" id="PTHR43065">
    <property type="entry name" value="SENSOR HISTIDINE KINASE"/>
    <property type="match status" value="1"/>
</dbReference>
<dbReference type="Gene3D" id="3.40.190.10">
    <property type="entry name" value="Periplasmic binding protein-like II"/>
    <property type="match status" value="2"/>
</dbReference>
<dbReference type="InterPro" id="IPR003594">
    <property type="entry name" value="HATPase_dom"/>
</dbReference>
<dbReference type="SMART" id="SM00387">
    <property type="entry name" value="HATPase_c"/>
    <property type="match status" value="1"/>
</dbReference>
<organism evidence="5 6">
    <name type="scientific">Corallococcus carmarthensis</name>
    <dbReference type="NCBI Taxonomy" id="2316728"/>
    <lineage>
        <taxon>Bacteria</taxon>
        <taxon>Pseudomonadati</taxon>
        <taxon>Myxococcota</taxon>
        <taxon>Myxococcia</taxon>
        <taxon>Myxococcales</taxon>
        <taxon>Cystobacterineae</taxon>
        <taxon>Myxococcaceae</taxon>
        <taxon>Corallococcus</taxon>
    </lineage>
</organism>
<feature type="domain" description="Histidine kinase" evidence="4">
    <location>
        <begin position="497"/>
        <end position="722"/>
    </location>
</feature>
<keyword evidence="5" id="KW-0808">Transferase</keyword>
<dbReference type="OrthoDB" id="5480480at2"/>
<protein>
    <recommendedName>
        <fullName evidence="2">histidine kinase</fullName>
        <ecNumber evidence="2">2.7.13.3</ecNumber>
    </recommendedName>
</protein>
<dbReference type="InterPro" id="IPR005467">
    <property type="entry name" value="His_kinase_dom"/>
</dbReference>
<evidence type="ECO:0000259" key="4">
    <source>
        <dbReference type="PROSITE" id="PS50109"/>
    </source>
</evidence>
<evidence type="ECO:0000256" key="3">
    <source>
        <dbReference type="ARBA" id="ARBA00022553"/>
    </source>
</evidence>
<dbReference type="Pfam" id="PF02518">
    <property type="entry name" value="HATPase_c"/>
    <property type="match status" value="1"/>
</dbReference>
<dbReference type="Pfam" id="PF12974">
    <property type="entry name" value="Phosphonate-bd"/>
    <property type="match status" value="1"/>
</dbReference>
<dbReference type="PROSITE" id="PS50109">
    <property type="entry name" value="HIS_KIN"/>
    <property type="match status" value="1"/>
</dbReference>
<evidence type="ECO:0000256" key="2">
    <source>
        <dbReference type="ARBA" id="ARBA00012438"/>
    </source>
</evidence>
<proteinExistence type="predicted"/>
<dbReference type="GO" id="GO:0000155">
    <property type="term" value="F:phosphorelay sensor kinase activity"/>
    <property type="evidence" value="ECO:0007669"/>
    <property type="project" value="InterPro"/>
</dbReference>
<evidence type="ECO:0000256" key="1">
    <source>
        <dbReference type="ARBA" id="ARBA00000085"/>
    </source>
</evidence>
<dbReference type="AlphaFoldDB" id="A0A3A8K0M1"/>
<reference evidence="6" key="1">
    <citation type="submission" date="2018-09" db="EMBL/GenBank/DDBJ databases">
        <authorList>
            <person name="Livingstone P.G."/>
            <person name="Whitworth D.E."/>
        </authorList>
    </citation>
    <scope>NUCLEOTIDE SEQUENCE [LARGE SCALE GENOMIC DNA]</scope>
    <source>
        <strain evidence="6">CA043D</strain>
    </source>
</reference>
<dbReference type="SUPFAM" id="SSF53850">
    <property type="entry name" value="Periplasmic binding protein-like II"/>
    <property type="match status" value="1"/>
</dbReference>
<dbReference type="CDD" id="cd00082">
    <property type="entry name" value="HisKA"/>
    <property type="match status" value="1"/>
</dbReference>
<dbReference type="InterPro" id="IPR036890">
    <property type="entry name" value="HATPase_C_sf"/>
</dbReference>
<accession>A0A3A8K0M1</accession>
<keyword evidence="5" id="KW-0418">Kinase</keyword>
<dbReference type="Gene3D" id="3.30.565.10">
    <property type="entry name" value="Histidine kinase-like ATPase, C-terminal domain"/>
    <property type="match status" value="1"/>
</dbReference>
<dbReference type="InterPro" id="IPR004358">
    <property type="entry name" value="Sig_transdc_His_kin-like_C"/>
</dbReference>
<dbReference type="PRINTS" id="PR00344">
    <property type="entry name" value="BCTRLSENSOR"/>
</dbReference>
<name>A0A3A8K0M1_9BACT</name>
<evidence type="ECO:0000313" key="5">
    <source>
        <dbReference type="EMBL" id="RKH01703.1"/>
    </source>
</evidence>
<dbReference type="EC" id="2.7.13.3" evidence="2"/>
<dbReference type="RefSeq" id="WP_120604032.1">
    <property type="nucleotide sequence ID" value="NZ_RAWE01000066.1"/>
</dbReference>
<dbReference type="PANTHER" id="PTHR43065:SF42">
    <property type="entry name" value="TWO-COMPONENT SENSOR PPRA"/>
    <property type="match status" value="1"/>
</dbReference>
<comment type="caution">
    <text evidence="5">The sequence shown here is derived from an EMBL/GenBank/DDBJ whole genome shotgun (WGS) entry which is preliminary data.</text>
</comment>
<keyword evidence="3" id="KW-0597">Phosphoprotein</keyword>
<dbReference type="InterPro" id="IPR036097">
    <property type="entry name" value="HisK_dim/P_sf"/>
</dbReference>
<evidence type="ECO:0000313" key="6">
    <source>
        <dbReference type="Proteomes" id="UP000268313"/>
    </source>
</evidence>
<dbReference type="Proteomes" id="UP000268313">
    <property type="component" value="Unassembled WGS sequence"/>
</dbReference>
<keyword evidence="6" id="KW-1185">Reference proteome</keyword>
<sequence length="731" mass="80030">MTASNAPIRCLLYPTLGEVREHVRVELFARALSERMGRTVVMSMAPTYEMLEAELASGRVEMAWGTAEQCDAFEPQARAVLRAVRSGSYHYHAAFICRSDAPLTLETLQGKRVAWVAPRSTGGHLLPVRHLESLGLRPDTLFSEQRFLGTYRKALDAVLRGESDLCALFCNHMDAHAMRATLTTYVGTDAPQLMPFLFTIPTLADGLILTKQMPEADAQALISVLTRMNTDGAGLEMLMGPFRVEGFVRSPGPNAPVTTPRPSAAAEYLAGELDAEGRCLRLWSPSGRAFGRDMRGAEGRKLEEILGTAESKPLMSLLQAVLRGGSDGRLEYRLTVNGDERVYAAEITPCAPSPGDTGVRMGLLVRDVSGLRALEDPLYRLASFPLLHPEPLLELGMDGELRYANPATHVAFQDLVEKGAGHPLVHAALTWAWRGSPPGEPAPTVHLDGRYWELTVAQLWDPPGLRVFVRDVTLRKQMEARLFQADRLSALGSLAAAVGHEMNNPLAFVLANLSYIREEMDRLKQPLLQGTPVKRADLEDMLEALSETVEGATRLKHIVQDLRTLSRKPPEHRARVAVQPVLENALKLLRGELQHRARLERDFHDMPTVDADEARLTQLFLNLLLNGLQQMDTQDAAHNVLRVAAYTSEDGEVVVEVQDSGKGLSQDVLAHIFEPFATARPNSTGLGLSVSHTIVTGLGGTLRAESREGRGTLLTVTLPAAVPVAESLRAC</sequence>
<dbReference type="SMART" id="SM00388">
    <property type="entry name" value="HisKA"/>
    <property type="match status" value="1"/>
</dbReference>